<dbReference type="AlphaFoldDB" id="A0A2R6NGS5"/>
<reference evidence="1 2" key="1">
    <citation type="submission" date="2018-02" db="EMBL/GenBank/DDBJ databases">
        <title>Genome sequence of the basidiomycete white-rot fungus Phlebia centrifuga.</title>
        <authorList>
            <person name="Granchi Z."/>
            <person name="Peng M."/>
            <person name="de Vries R.P."/>
            <person name="Hilden K."/>
            <person name="Makela M.R."/>
            <person name="Grigoriev I."/>
            <person name="Riley R."/>
        </authorList>
    </citation>
    <scope>NUCLEOTIDE SEQUENCE [LARGE SCALE GENOMIC DNA]</scope>
    <source>
        <strain evidence="1 2">FBCC195</strain>
    </source>
</reference>
<dbReference type="EMBL" id="MLYV02001263">
    <property type="protein sequence ID" value="PSR71584.1"/>
    <property type="molecule type" value="Genomic_DNA"/>
</dbReference>
<dbReference type="Proteomes" id="UP000186601">
    <property type="component" value="Unassembled WGS sequence"/>
</dbReference>
<proteinExistence type="predicted"/>
<protein>
    <submittedName>
        <fullName evidence="1">Uncharacterized protein</fullName>
    </submittedName>
</protein>
<name>A0A2R6NGS5_9APHY</name>
<comment type="caution">
    <text evidence="1">The sequence shown here is derived from an EMBL/GenBank/DDBJ whole genome shotgun (WGS) entry which is preliminary data.</text>
</comment>
<evidence type="ECO:0000313" key="2">
    <source>
        <dbReference type="Proteomes" id="UP000186601"/>
    </source>
</evidence>
<gene>
    <name evidence="1" type="ORF">PHLCEN_2v12539</name>
</gene>
<evidence type="ECO:0000313" key="1">
    <source>
        <dbReference type="EMBL" id="PSR71584.1"/>
    </source>
</evidence>
<accession>A0A2R6NGS5</accession>
<organism evidence="1 2">
    <name type="scientific">Hermanssonia centrifuga</name>
    <dbReference type="NCBI Taxonomy" id="98765"/>
    <lineage>
        <taxon>Eukaryota</taxon>
        <taxon>Fungi</taxon>
        <taxon>Dikarya</taxon>
        <taxon>Basidiomycota</taxon>
        <taxon>Agaricomycotina</taxon>
        <taxon>Agaricomycetes</taxon>
        <taxon>Polyporales</taxon>
        <taxon>Meruliaceae</taxon>
        <taxon>Hermanssonia</taxon>
    </lineage>
</organism>
<keyword evidence="2" id="KW-1185">Reference proteome</keyword>
<sequence>MHTTPTISFAQSRVIVEAYQCRLGIFAQLVLLGSLGDVFTWFKECRHVELVPV</sequence>